<evidence type="ECO:0000313" key="3">
    <source>
        <dbReference type="Proteomes" id="UP000886885"/>
    </source>
</evidence>
<keyword evidence="3" id="KW-1185">Reference proteome</keyword>
<gene>
    <name evidence="2" type="ORF">POTOM_009432</name>
</gene>
<feature type="region of interest" description="Disordered" evidence="1">
    <location>
        <begin position="261"/>
        <end position="311"/>
    </location>
</feature>
<proteinExistence type="predicted"/>
<evidence type="ECO:0000256" key="1">
    <source>
        <dbReference type="SAM" id="MobiDB-lite"/>
    </source>
</evidence>
<sequence length="487" mass="53648">MESANLHRQHDQLQDQFVGSSSLTATTPSSYAGAGSTHAWTQTITLNSGNLSPNYNGVIFNPRQKYESPVSSVNSTMIQDLGFQHWNNNAGNFNSLSAYHDLQLSKIKEELSSDSFPKFTEMLNSPSSTIEDPHPSSSSYFKDEQEGLSLREKLLLKTISPGFPRNGHDQFSPREISSCHHNGSSFGSAIPSRESFSQIYPSINISNLNQPSSPLISGSFDMNLQGLDLLTSTRYSGSFAQPSDDPLAMFNKDSLSFGLDRMQQASQRPSCSPNKISSTNEMTEAKRPNNSLMEQKATQAAAPKKSRLESRVSCPPLKARKEKLGDRIAALQQLVAPFGKELICDFACGWVWENIADRHSIRTNGGYWIHQIPSKPGRDIEYSIYEVIRQQDEQKHPSGARTIDMVEVQVEPICCLILKSALLHCTLDKSMAKLIKYPASNLGDIEETKRDLRSRGLCLVPLSCMSYVTSDGGGGGIWPPPNFGGGT</sequence>
<reference evidence="2" key="1">
    <citation type="journal article" date="2020" name="bioRxiv">
        <title>Hybrid origin of Populus tomentosa Carr. identified through genome sequencing and phylogenomic analysis.</title>
        <authorList>
            <person name="An X."/>
            <person name="Gao K."/>
            <person name="Chen Z."/>
            <person name="Li J."/>
            <person name="Yang X."/>
            <person name="Yang X."/>
            <person name="Zhou J."/>
            <person name="Guo T."/>
            <person name="Zhao T."/>
            <person name="Huang S."/>
            <person name="Miao D."/>
            <person name="Khan W.U."/>
            <person name="Rao P."/>
            <person name="Ye M."/>
            <person name="Lei B."/>
            <person name="Liao W."/>
            <person name="Wang J."/>
            <person name="Ji L."/>
            <person name="Li Y."/>
            <person name="Guo B."/>
            <person name="Mustafa N.S."/>
            <person name="Li S."/>
            <person name="Yun Q."/>
            <person name="Keller S.R."/>
            <person name="Mao J."/>
            <person name="Zhang R."/>
            <person name="Strauss S.H."/>
        </authorList>
    </citation>
    <scope>NUCLEOTIDE SEQUENCE</scope>
    <source>
        <strain evidence="2">GM15</strain>
        <tissue evidence="2">Leaf</tissue>
    </source>
</reference>
<dbReference type="EMBL" id="JAAWWB010000004">
    <property type="protein sequence ID" value="KAG6783758.1"/>
    <property type="molecule type" value="Genomic_DNA"/>
</dbReference>
<dbReference type="Proteomes" id="UP000886885">
    <property type="component" value="Chromosome 2D"/>
</dbReference>
<name>A0A8X8A6M8_POPTO</name>
<evidence type="ECO:0000313" key="2">
    <source>
        <dbReference type="EMBL" id="KAG6783758.1"/>
    </source>
</evidence>
<organism evidence="2 3">
    <name type="scientific">Populus tomentosa</name>
    <name type="common">Chinese white poplar</name>
    <dbReference type="NCBI Taxonomy" id="118781"/>
    <lineage>
        <taxon>Eukaryota</taxon>
        <taxon>Viridiplantae</taxon>
        <taxon>Streptophyta</taxon>
        <taxon>Embryophyta</taxon>
        <taxon>Tracheophyta</taxon>
        <taxon>Spermatophyta</taxon>
        <taxon>Magnoliopsida</taxon>
        <taxon>eudicotyledons</taxon>
        <taxon>Gunneridae</taxon>
        <taxon>Pentapetalae</taxon>
        <taxon>rosids</taxon>
        <taxon>fabids</taxon>
        <taxon>Malpighiales</taxon>
        <taxon>Salicaceae</taxon>
        <taxon>Saliceae</taxon>
        <taxon>Populus</taxon>
    </lineage>
</organism>
<dbReference type="OrthoDB" id="760019at2759"/>
<comment type="caution">
    <text evidence="2">The sequence shown here is derived from an EMBL/GenBank/DDBJ whole genome shotgun (WGS) entry which is preliminary data.</text>
</comment>
<accession>A0A8X8A6M8</accession>
<feature type="compositionally biased region" description="Polar residues" evidence="1">
    <location>
        <begin position="263"/>
        <end position="298"/>
    </location>
</feature>
<dbReference type="AlphaFoldDB" id="A0A8X8A6M8"/>
<protein>
    <submittedName>
        <fullName evidence="2">Uncharacterized protein</fullName>
    </submittedName>
</protein>